<feature type="compositionally biased region" description="Basic and acidic residues" evidence="1">
    <location>
        <begin position="109"/>
        <end position="128"/>
    </location>
</feature>
<feature type="compositionally biased region" description="Polar residues" evidence="1">
    <location>
        <begin position="166"/>
        <end position="175"/>
    </location>
</feature>
<evidence type="ECO:0000313" key="3">
    <source>
        <dbReference type="EMBL" id="PMD34446.1"/>
    </source>
</evidence>
<evidence type="ECO:0000256" key="1">
    <source>
        <dbReference type="SAM" id="MobiDB-lite"/>
    </source>
</evidence>
<feature type="domain" description="Heterokaryon incompatibility" evidence="2">
    <location>
        <begin position="218"/>
        <end position="364"/>
    </location>
</feature>
<proteinExistence type="predicted"/>
<name>A0A2J6R7F8_HYAVF</name>
<keyword evidence="4" id="KW-1185">Reference proteome</keyword>
<dbReference type="STRING" id="1149755.A0A2J6R7F8"/>
<dbReference type="Pfam" id="PF06985">
    <property type="entry name" value="HET"/>
    <property type="match status" value="1"/>
</dbReference>
<accession>A0A2J6R7F8</accession>
<organism evidence="3 4">
    <name type="scientific">Hyaloscypha variabilis (strain UAMH 11265 / GT02V1 / F)</name>
    <name type="common">Meliniomyces variabilis</name>
    <dbReference type="NCBI Taxonomy" id="1149755"/>
    <lineage>
        <taxon>Eukaryota</taxon>
        <taxon>Fungi</taxon>
        <taxon>Dikarya</taxon>
        <taxon>Ascomycota</taxon>
        <taxon>Pezizomycotina</taxon>
        <taxon>Leotiomycetes</taxon>
        <taxon>Helotiales</taxon>
        <taxon>Hyaloscyphaceae</taxon>
        <taxon>Hyaloscypha</taxon>
        <taxon>Hyaloscypha variabilis</taxon>
    </lineage>
</organism>
<dbReference type="PANTHER" id="PTHR24148">
    <property type="entry name" value="ANKYRIN REPEAT DOMAIN-CONTAINING PROTEIN 39 HOMOLOG-RELATED"/>
    <property type="match status" value="1"/>
</dbReference>
<gene>
    <name evidence="3" type="ORF">L207DRAFT_534775</name>
</gene>
<dbReference type="AlphaFoldDB" id="A0A2J6R7F8"/>
<evidence type="ECO:0000259" key="2">
    <source>
        <dbReference type="Pfam" id="PF06985"/>
    </source>
</evidence>
<dbReference type="InterPro" id="IPR052895">
    <property type="entry name" value="HetReg/Transcr_Mod"/>
</dbReference>
<feature type="compositionally biased region" description="Low complexity" evidence="1">
    <location>
        <begin position="129"/>
        <end position="143"/>
    </location>
</feature>
<dbReference type="Proteomes" id="UP000235786">
    <property type="component" value="Unassembled WGS sequence"/>
</dbReference>
<evidence type="ECO:0000313" key="4">
    <source>
        <dbReference type="Proteomes" id="UP000235786"/>
    </source>
</evidence>
<protein>
    <recommendedName>
        <fullName evidence="2">Heterokaryon incompatibility domain-containing protein</fullName>
    </recommendedName>
</protein>
<feature type="region of interest" description="Disordered" evidence="1">
    <location>
        <begin position="99"/>
        <end position="176"/>
    </location>
</feature>
<dbReference type="EMBL" id="KZ613954">
    <property type="protein sequence ID" value="PMD34446.1"/>
    <property type="molecule type" value="Genomic_DNA"/>
</dbReference>
<reference evidence="3 4" key="1">
    <citation type="submission" date="2016-04" db="EMBL/GenBank/DDBJ databases">
        <title>A degradative enzymes factory behind the ericoid mycorrhizal symbiosis.</title>
        <authorList>
            <consortium name="DOE Joint Genome Institute"/>
            <person name="Martino E."/>
            <person name="Morin E."/>
            <person name="Grelet G."/>
            <person name="Kuo A."/>
            <person name="Kohler A."/>
            <person name="Daghino S."/>
            <person name="Barry K."/>
            <person name="Choi C."/>
            <person name="Cichocki N."/>
            <person name="Clum A."/>
            <person name="Copeland A."/>
            <person name="Hainaut M."/>
            <person name="Haridas S."/>
            <person name="Labutti K."/>
            <person name="Lindquist E."/>
            <person name="Lipzen A."/>
            <person name="Khouja H.-R."/>
            <person name="Murat C."/>
            <person name="Ohm R."/>
            <person name="Olson A."/>
            <person name="Spatafora J."/>
            <person name="Veneault-Fourrey C."/>
            <person name="Henrissat B."/>
            <person name="Grigoriev I."/>
            <person name="Martin F."/>
            <person name="Perotto S."/>
        </authorList>
    </citation>
    <scope>NUCLEOTIDE SEQUENCE [LARGE SCALE GENOMIC DNA]</scope>
    <source>
        <strain evidence="3 4">F</strain>
    </source>
</reference>
<dbReference type="InterPro" id="IPR010730">
    <property type="entry name" value="HET"/>
</dbReference>
<dbReference type="PANTHER" id="PTHR24148:SF64">
    <property type="entry name" value="HETEROKARYON INCOMPATIBILITY DOMAIN-CONTAINING PROTEIN"/>
    <property type="match status" value="1"/>
</dbReference>
<sequence length="792" mass="89017">MDVTVDSTIDSGQSNYSLRSRSNINLASVGSSSSVVRNRVSETKSDAPDENCPKRQKLNLWTCKQCHDAGNKCTPADRLWPQKCDRCLSHRPEPIECSEPELNTLKRGSNRELQKISSEERPNAERLESQSSEGDGNSSSDDGSVWKRPAPTPVMMSQKSWRELPSETTNANNLRPASCYQPLGGGEFRILKLAPGKRDDSSISCSFVLAFMAQPTKYEVISYLWGGSEQQSVTINLVDPHGRAHPVFIQSFLYEAIRSLRHPTNARHFWIDALCINYESGEIDIHDRNKQIAMKRFIFHNAKNVSLWIGEDENYKKALNFIPRILDLTGVGNLIRDDNAIDGWISFVALLKNPVFGRLWLVQEVAVGQNVTLHSGFTACHYTDLVDAVAIFRSVRDNISLLFRRNGKNYRDLLDRRISMAERFIEVSTNALQMTAIVDEGTSEQRRTQERLLSLEELVSYLSELTATNPLDRIYSVLAIAKDGPLPTESTLLESTQETKSEFSLHIDYSASVVDVYQLFVVHAIESSHSLDIICRHWANSASNCNLPTWVRPLECALPLGSNIADRLNADSLVGLPRYNLYNASRGTVPTFTISSPKSPESPRSLFVWGLHIDTISHLSPRAEDGIIHYEWLELGKCDITHEKVPEAFWRTLVADRGPNGSFTPSWYSRAFRYCLQHISPTGDIKTNKLIAESEAESSLFVDFLQRVQSVIWTRKFLVSKKRNYIGLAPKPAQVGDLICILFGCTVPVVLRRCEDEKGAAYFQLVGESYVHGIMDGEAVAAGFSKEEFELR</sequence>
<dbReference type="Pfam" id="PF26639">
    <property type="entry name" value="Het-6_barrel"/>
    <property type="match status" value="1"/>
</dbReference>
<dbReference type="OrthoDB" id="3477286at2759"/>